<protein>
    <submittedName>
        <fullName evidence="1">YolD-like family protein</fullName>
    </submittedName>
</protein>
<accession>A0ABW8HYK7</accession>
<proteinExistence type="predicted"/>
<name>A0ABW8HYK7_9BACL</name>
<reference evidence="1 2" key="1">
    <citation type="submission" date="2024-11" db="EMBL/GenBank/DDBJ databases">
        <title>Identification and Characterization of a Novel Fosfomycin Bacillithiol Transferase FosB8 in Paenibacillus illinoisensis.</title>
        <authorList>
            <person name="Lu W."/>
        </authorList>
    </citation>
    <scope>NUCLEOTIDE SEQUENCE [LARGE SCALE GENOMIC DNA]</scope>
    <source>
        <strain evidence="1 2">WP77</strain>
    </source>
</reference>
<keyword evidence="2" id="KW-1185">Reference proteome</keyword>
<dbReference type="RefSeq" id="WP_402877319.1">
    <property type="nucleotide sequence ID" value="NZ_JBIYSL010000005.1"/>
</dbReference>
<evidence type="ECO:0000313" key="1">
    <source>
        <dbReference type="EMBL" id="MFK0524724.1"/>
    </source>
</evidence>
<evidence type="ECO:0000313" key="2">
    <source>
        <dbReference type="Proteomes" id="UP001618531"/>
    </source>
</evidence>
<comment type="caution">
    <text evidence="1">The sequence shown here is derived from an EMBL/GenBank/DDBJ whole genome shotgun (WGS) entry which is preliminary data.</text>
</comment>
<gene>
    <name evidence="1" type="ORF">ACINKY_21220</name>
</gene>
<dbReference type="Pfam" id="PF08863">
    <property type="entry name" value="YolD"/>
    <property type="match status" value="1"/>
</dbReference>
<sequence>MASKLAGNGLYEGSRLILPEHREAYLAEMEKQKRRGQPELDDQEVQEIERKIVESYNRRCTIDLVLFNPFFDEELSGVVVGLNVGRREVKLMLDEEFRWVKLAEITSASV</sequence>
<dbReference type="Proteomes" id="UP001618531">
    <property type="component" value="Unassembled WGS sequence"/>
</dbReference>
<organism evidence="1 2">
    <name type="scientific">Paenibacillus illinoisensis</name>
    <dbReference type="NCBI Taxonomy" id="59845"/>
    <lineage>
        <taxon>Bacteria</taxon>
        <taxon>Bacillati</taxon>
        <taxon>Bacillota</taxon>
        <taxon>Bacilli</taxon>
        <taxon>Bacillales</taxon>
        <taxon>Paenibacillaceae</taxon>
        <taxon>Paenibacillus</taxon>
    </lineage>
</organism>
<dbReference type="InterPro" id="IPR014962">
    <property type="entry name" value="YolD"/>
</dbReference>
<dbReference type="EMBL" id="JBIYSL010000005">
    <property type="protein sequence ID" value="MFK0524724.1"/>
    <property type="molecule type" value="Genomic_DNA"/>
</dbReference>